<evidence type="ECO:0000256" key="4">
    <source>
        <dbReference type="PROSITE-ProRule" id="PRU00409"/>
    </source>
</evidence>
<dbReference type="Proteomes" id="UP000681041">
    <property type="component" value="Chromosome"/>
</dbReference>
<dbReference type="KEGG" id="meme:HYG87_02195"/>
<dbReference type="EMBL" id="CP058560">
    <property type="protein sequence ID" value="QUH22663.1"/>
    <property type="molecule type" value="Genomic_DNA"/>
</dbReference>
<evidence type="ECO:0000259" key="5">
    <source>
        <dbReference type="PROSITE" id="PS50975"/>
    </source>
</evidence>
<keyword evidence="7" id="KW-1185">Reference proteome</keyword>
<protein>
    <submittedName>
        <fullName evidence="6">ATP-grasp domain-containing protein</fullName>
    </submittedName>
</protein>
<dbReference type="GeneID" id="64819537"/>
<dbReference type="Gene3D" id="3.30.470.20">
    <property type="entry name" value="ATP-grasp fold, B domain"/>
    <property type="match status" value="1"/>
</dbReference>
<dbReference type="PANTHER" id="PTHR43585">
    <property type="entry name" value="FUMIPYRROLE BIOSYNTHESIS PROTEIN C"/>
    <property type="match status" value="1"/>
</dbReference>
<dbReference type="RefSeq" id="WP_211533608.1">
    <property type="nucleotide sequence ID" value="NZ_CP058560.1"/>
</dbReference>
<evidence type="ECO:0000256" key="1">
    <source>
        <dbReference type="ARBA" id="ARBA00022598"/>
    </source>
</evidence>
<dbReference type="Gene3D" id="3.30.1490.20">
    <property type="entry name" value="ATP-grasp fold, A domain"/>
    <property type="match status" value="1"/>
</dbReference>
<dbReference type="GO" id="GO:0005524">
    <property type="term" value="F:ATP binding"/>
    <property type="evidence" value="ECO:0007669"/>
    <property type="project" value="UniProtKB-UniRule"/>
</dbReference>
<dbReference type="InterPro" id="IPR052032">
    <property type="entry name" value="ATP-dep_AA_Ligase"/>
</dbReference>
<gene>
    <name evidence="6" type="ORF">HYG87_02195</name>
</gene>
<dbReference type="InterPro" id="IPR013815">
    <property type="entry name" value="ATP_grasp_subdomain_1"/>
</dbReference>
<dbReference type="SUPFAM" id="SSF56059">
    <property type="entry name" value="Glutathione synthetase ATP-binding domain-like"/>
    <property type="match status" value="1"/>
</dbReference>
<dbReference type="Pfam" id="PF15632">
    <property type="entry name" value="ATPgrasp_Ter"/>
    <property type="match status" value="1"/>
</dbReference>
<dbReference type="GO" id="GO:0046872">
    <property type="term" value="F:metal ion binding"/>
    <property type="evidence" value="ECO:0007669"/>
    <property type="project" value="InterPro"/>
</dbReference>
<reference evidence="6" key="1">
    <citation type="submission" date="2020-07" db="EMBL/GenBank/DDBJ databases">
        <title>Methanobacterium. sp. MethCan genome.</title>
        <authorList>
            <person name="Postec A."/>
            <person name="Quemeneur M."/>
        </authorList>
    </citation>
    <scope>NUCLEOTIDE SEQUENCE</scope>
    <source>
        <strain evidence="6">MethCAN</strain>
    </source>
</reference>
<keyword evidence="2 4" id="KW-0547">Nucleotide-binding</keyword>
<dbReference type="NCBIfam" id="NF009402">
    <property type="entry name" value="PRK12767.1-1"/>
    <property type="match status" value="1"/>
</dbReference>
<dbReference type="PROSITE" id="PS50975">
    <property type="entry name" value="ATP_GRASP"/>
    <property type="match status" value="1"/>
</dbReference>
<dbReference type="OrthoDB" id="11959at2157"/>
<evidence type="ECO:0000256" key="2">
    <source>
        <dbReference type="ARBA" id="ARBA00022741"/>
    </source>
</evidence>
<keyword evidence="3 4" id="KW-0067">ATP-binding</keyword>
<accession>A0A8T8K6B5</accession>
<dbReference type="InterPro" id="IPR011761">
    <property type="entry name" value="ATP-grasp"/>
</dbReference>
<sequence>MKVAVTGVGGGVGQSILKALQPTSHEMVGIDGDLLATGLYGVSSAYQGYYANTDKFLPFLEKVCDQEKVEVLFPGLDAELPYLAGSKSWLEKKTGTQVVVSSPSVVDIADDKLLTYEFLEKNGFPALETYKVQDYDDQLDFPVVVKPCQGGARSVGKKVIKDPATLEEFKKIPQAQNYVVQEYSTGKEYTCGTLFLDDFIGAIIMTRQLRCGDTYKAFVVQDEKIQDYLQEVIQVLNPWGPCNVQLRLKDGVPYIFEFNARCSGTTASRALAGFNEPLMVCDYLQGENIVFNIKEMAILRYWSELTVSYNQIEEMKLNRYLENQKNHLGGN</sequence>
<name>A0A8T8K6B5_9EURY</name>
<proteinExistence type="predicted"/>
<dbReference type="Gene3D" id="3.40.50.20">
    <property type="match status" value="1"/>
</dbReference>
<keyword evidence="1" id="KW-0436">Ligase</keyword>
<evidence type="ECO:0000313" key="6">
    <source>
        <dbReference type="EMBL" id="QUH22663.1"/>
    </source>
</evidence>
<evidence type="ECO:0000313" key="7">
    <source>
        <dbReference type="Proteomes" id="UP000681041"/>
    </source>
</evidence>
<dbReference type="PANTHER" id="PTHR43585:SF2">
    <property type="entry name" value="ATP-GRASP ENZYME FSQD"/>
    <property type="match status" value="1"/>
</dbReference>
<feature type="domain" description="ATP-grasp" evidence="5">
    <location>
        <begin position="116"/>
        <end position="285"/>
    </location>
</feature>
<dbReference type="GO" id="GO:0016874">
    <property type="term" value="F:ligase activity"/>
    <property type="evidence" value="ECO:0007669"/>
    <property type="project" value="UniProtKB-KW"/>
</dbReference>
<dbReference type="AlphaFoldDB" id="A0A8T8K6B5"/>
<evidence type="ECO:0000256" key="3">
    <source>
        <dbReference type="ARBA" id="ARBA00022840"/>
    </source>
</evidence>
<organism evidence="6 7">
    <name type="scientific">Methanobacterium alkalithermotolerans</name>
    <dbReference type="NCBI Taxonomy" id="2731220"/>
    <lineage>
        <taxon>Archaea</taxon>
        <taxon>Methanobacteriati</taxon>
        <taxon>Methanobacteriota</taxon>
        <taxon>Methanomada group</taxon>
        <taxon>Methanobacteria</taxon>
        <taxon>Methanobacteriales</taxon>
        <taxon>Methanobacteriaceae</taxon>
        <taxon>Methanobacterium</taxon>
    </lineage>
</organism>